<evidence type="ECO:0008006" key="3">
    <source>
        <dbReference type="Google" id="ProtNLM"/>
    </source>
</evidence>
<dbReference type="Pfam" id="PF04672">
    <property type="entry name" value="Methyltransf_19"/>
    <property type="match status" value="1"/>
</dbReference>
<dbReference type="RefSeq" id="WP_155339400.1">
    <property type="nucleotide sequence ID" value="NZ_BAAABN010000006.1"/>
</dbReference>
<gene>
    <name evidence="1" type="ORF">Acor_52930</name>
</gene>
<protein>
    <recommendedName>
        <fullName evidence="3">SAM-dependent methyltransferase</fullName>
    </recommendedName>
</protein>
<dbReference type="InterPro" id="IPR029063">
    <property type="entry name" value="SAM-dependent_MTases_sf"/>
</dbReference>
<dbReference type="OrthoDB" id="3216820at2"/>
<accession>A0A5M3W2A8</accession>
<comment type="caution">
    <text evidence="1">The sequence shown here is derived from an EMBL/GenBank/DDBJ whole genome shotgun (WGS) entry which is preliminary data.</text>
</comment>
<dbReference type="InterPro" id="IPR006764">
    <property type="entry name" value="SAM_dep_MeTrfase_SAV2177_type"/>
</dbReference>
<dbReference type="PIRSF" id="PIRSF017393">
    <property type="entry name" value="MTase_SAV2177"/>
    <property type="match status" value="1"/>
</dbReference>
<evidence type="ECO:0000313" key="2">
    <source>
        <dbReference type="Proteomes" id="UP000334990"/>
    </source>
</evidence>
<dbReference type="SUPFAM" id="SSF53335">
    <property type="entry name" value="S-adenosyl-L-methionine-dependent methyltransferases"/>
    <property type="match status" value="1"/>
</dbReference>
<reference evidence="1 2" key="1">
    <citation type="submission" date="2019-10" db="EMBL/GenBank/DDBJ databases">
        <title>Whole genome shotgun sequence of Acrocarpospora corrugata NBRC 13972.</title>
        <authorList>
            <person name="Ichikawa N."/>
            <person name="Kimura A."/>
            <person name="Kitahashi Y."/>
            <person name="Komaki H."/>
            <person name="Oguchi A."/>
        </authorList>
    </citation>
    <scope>NUCLEOTIDE SEQUENCE [LARGE SCALE GENOMIC DNA]</scope>
    <source>
        <strain evidence="1 2">NBRC 13972</strain>
    </source>
</reference>
<dbReference type="AlphaFoldDB" id="A0A5M3W2A8"/>
<name>A0A5M3W2A8_9ACTN</name>
<dbReference type="CDD" id="cd02440">
    <property type="entry name" value="AdoMet_MTases"/>
    <property type="match status" value="1"/>
</dbReference>
<sequence>MTDREQAPSWVINPHVPSVARMYDYYLGGKDNFAADREAAEQVLSIMPYVREFTRDNRAFLSRSVRLIADAGVRQFLDIGSGLPTRENVHQVAQQSAPDSRVVYVDNDPIVLAHGRALLAENPLTTVVQADLREPKAILDHPEVAARIDFGQPVAVLLLAVLHFVPDDDEAASIVARLRERLAPGSYLVISHGHAGRVSKEDEILVTSTYKATKTGNLTPRTADQILAYFEGLQLLKPGLVPVEAWRPEYEDVKPNWDRAGFLGGVGHLT</sequence>
<proteinExistence type="predicted"/>
<evidence type="ECO:0000313" key="1">
    <source>
        <dbReference type="EMBL" id="GES03227.1"/>
    </source>
</evidence>
<dbReference type="Gene3D" id="3.40.50.150">
    <property type="entry name" value="Vaccinia Virus protein VP39"/>
    <property type="match status" value="1"/>
</dbReference>
<organism evidence="1 2">
    <name type="scientific">Acrocarpospora corrugata</name>
    <dbReference type="NCBI Taxonomy" id="35763"/>
    <lineage>
        <taxon>Bacteria</taxon>
        <taxon>Bacillati</taxon>
        <taxon>Actinomycetota</taxon>
        <taxon>Actinomycetes</taxon>
        <taxon>Streptosporangiales</taxon>
        <taxon>Streptosporangiaceae</taxon>
        <taxon>Acrocarpospora</taxon>
    </lineage>
</organism>
<dbReference type="Proteomes" id="UP000334990">
    <property type="component" value="Unassembled WGS sequence"/>
</dbReference>
<keyword evidence="2" id="KW-1185">Reference proteome</keyword>
<dbReference type="EMBL" id="BLAD01000066">
    <property type="protein sequence ID" value="GES03227.1"/>
    <property type="molecule type" value="Genomic_DNA"/>
</dbReference>